<protein>
    <recommendedName>
        <fullName evidence="5">EF-hand domain-containing protein</fullName>
    </recommendedName>
</protein>
<dbReference type="GO" id="GO:0008270">
    <property type="term" value="F:zinc ion binding"/>
    <property type="evidence" value="ECO:0007669"/>
    <property type="project" value="UniProtKB-KW"/>
</dbReference>
<dbReference type="AlphaFoldDB" id="A0A6A3VJA4"/>
<dbReference type="InterPro" id="IPR002048">
    <property type="entry name" value="EF_hand_dom"/>
</dbReference>
<dbReference type="Pfam" id="PF13202">
    <property type="entry name" value="EF-hand_5"/>
    <property type="match status" value="1"/>
</dbReference>
<dbReference type="GO" id="GO:0005509">
    <property type="term" value="F:calcium ion binding"/>
    <property type="evidence" value="ECO:0007669"/>
    <property type="project" value="InterPro"/>
</dbReference>
<comment type="caution">
    <text evidence="6">The sequence shown here is derived from an EMBL/GenBank/DDBJ whole genome shotgun (WGS) entry which is preliminary data.</text>
</comment>
<keyword evidence="1" id="KW-0479">Metal-binding</keyword>
<dbReference type="Proteomes" id="UP000433483">
    <property type="component" value="Unassembled WGS sequence"/>
</dbReference>
<evidence type="ECO:0000256" key="4">
    <source>
        <dbReference type="ARBA" id="ARBA00022837"/>
    </source>
</evidence>
<name>A0A6A3VJA4_9STRA</name>
<evidence type="ECO:0000256" key="2">
    <source>
        <dbReference type="ARBA" id="ARBA00022771"/>
    </source>
</evidence>
<dbReference type="InterPro" id="IPR018247">
    <property type="entry name" value="EF_Hand_1_Ca_BS"/>
</dbReference>
<dbReference type="OrthoDB" id="121432at2759"/>
<proteinExistence type="predicted"/>
<dbReference type="Gene3D" id="1.10.238.10">
    <property type="entry name" value="EF-hand"/>
    <property type="match status" value="1"/>
</dbReference>
<keyword evidence="4" id="KW-0106">Calcium</keyword>
<keyword evidence="2" id="KW-0863">Zinc-finger</keyword>
<dbReference type="SUPFAM" id="SSF47473">
    <property type="entry name" value="EF-hand"/>
    <property type="match status" value="1"/>
</dbReference>
<dbReference type="PROSITE" id="PS00018">
    <property type="entry name" value="EF_HAND_1"/>
    <property type="match status" value="1"/>
</dbReference>
<dbReference type="InterPro" id="IPR043145">
    <property type="entry name" value="Znf_ZZ_sf"/>
</dbReference>
<keyword evidence="3" id="KW-0862">Zinc</keyword>
<evidence type="ECO:0000313" key="6">
    <source>
        <dbReference type="EMBL" id="KAE9168366.1"/>
    </source>
</evidence>
<accession>A0A6A3VJA4</accession>
<keyword evidence="7" id="KW-1185">Reference proteome</keyword>
<evidence type="ECO:0000313" key="7">
    <source>
        <dbReference type="Proteomes" id="UP000433483"/>
    </source>
</evidence>
<gene>
    <name evidence="6" type="ORF">PF005_g28412</name>
</gene>
<reference evidence="6 7" key="1">
    <citation type="submission" date="2018-08" db="EMBL/GenBank/DDBJ databases">
        <title>Genomic investigation of the strawberry pathogen Phytophthora fragariae indicates pathogenicity is determined by transcriptional variation in three key races.</title>
        <authorList>
            <person name="Adams T.M."/>
            <person name="Armitage A.D."/>
            <person name="Sobczyk M.K."/>
            <person name="Bates H.J."/>
            <person name="Dunwell J.M."/>
            <person name="Nellist C.F."/>
            <person name="Harrison R.J."/>
        </authorList>
    </citation>
    <scope>NUCLEOTIDE SEQUENCE [LARGE SCALE GENOMIC DNA]</scope>
    <source>
        <strain evidence="6 7">NOV-27</strain>
    </source>
</reference>
<dbReference type="EMBL" id="QXGB01003917">
    <property type="protein sequence ID" value="KAE9168366.1"/>
    <property type="molecule type" value="Genomic_DNA"/>
</dbReference>
<feature type="domain" description="EF-hand" evidence="5">
    <location>
        <begin position="234"/>
        <end position="269"/>
    </location>
</feature>
<evidence type="ECO:0000256" key="3">
    <source>
        <dbReference type="ARBA" id="ARBA00022833"/>
    </source>
</evidence>
<evidence type="ECO:0000256" key="1">
    <source>
        <dbReference type="ARBA" id="ARBA00022723"/>
    </source>
</evidence>
<dbReference type="PROSITE" id="PS50222">
    <property type="entry name" value="EF_HAND_2"/>
    <property type="match status" value="1"/>
</dbReference>
<dbReference type="InterPro" id="IPR011992">
    <property type="entry name" value="EF-hand-dom_pair"/>
</dbReference>
<sequence>MIATYHSSDPPKMCTFKRSASLRSSIQDRRPSSRGSSFPLRHRLIVHLSTTASSMSVPSGAAAPVPLQPAPVQLQAPVQLLQNFVRVYEERLLVDIAANLYREFARGGGIQREDIGKLLSHFPPKVVEGVFARYDQAGRGVVDARAFLALVRYLNFGNGFCDACFAPIGEHERGFMCLECRAGGYILCARCYPRGVSGEVHPSSHRFVPAQEMLEMLAPPPEDRDQLPNGVGVFLRTHIATLFAQMDTDRDGRISQSEFRAFQRAQGCADSFMDFLLSFAGSPDGMISKKELLYLVTGQKMTRQCDECGALKFVGQDQILSCLQCVSEDYDVCIFCWQSGRCQHEHANFRMSEPFQLRFAGLHYRYSHDDLWLLSVGSYELWAPYEPFLGDRLRVYARLGPPQPCGHFMLPKFTQPQSAAFFERHYGAAAVANNAANSGQLQQQTNNGDAFPTGLDIFSEQIPDFTQDTTPAPQQPFDWAGATGEVLSWFY</sequence>
<dbReference type="SUPFAM" id="SSF57850">
    <property type="entry name" value="RING/U-box"/>
    <property type="match status" value="1"/>
</dbReference>
<evidence type="ECO:0000259" key="5">
    <source>
        <dbReference type="PROSITE" id="PS50222"/>
    </source>
</evidence>
<dbReference type="Gene3D" id="3.30.60.90">
    <property type="match status" value="1"/>
</dbReference>
<organism evidence="6 7">
    <name type="scientific">Phytophthora fragariae</name>
    <dbReference type="NCBI Taxonomy" id="53985"/>
    <lineage>
        <taxon>Eukaryota</taxon>
        <taxon>Sar</taxon>
        <taxon>Stramenopiles</taxon>
        <taxon>Oomycota</taxon>
        <taxon>Peronosporomycetes</taxon>
        <taxon>Peronosporales</taxon>
        <taxon>Peronosporaceae</taxon>
        <taxon>Phytophthora</taxon>
    </lineage>
</organism>